<protein>
    <submittedName>
        <fullName evidence="2">DUF4249 family protein</fullName>
    </submittedName>
</protein>
<evidence type="ECO:0000313" key="3">
    <source>
        <dbReference type="Proteomes" id="UP000471501"/>
    </source>
</evidence>
<comment type="caution">
    <text evidence="2">The sequence shown here is derived from an EMBL/GenBank/DDBJ whole genome shotgun (WGS) entry which is preliminary data.</text>
</comment>
<keyword evidence="3" id="KW-1185">Reference proteome</keyword>
<keyword evidence="1" id="KW-0732">Signal</keyword>
<evidence type="ECO:0000313" key="2">
    <source>
        <dbReference type="EMBL" id="MWB94103.1"/>
    </source>
</evidence>
<gene>
    <name evidence="2" type="ORF">GON26_06990</name>
</gene>
<dbReference type="PROSITE" id="PS51257">
    <property type="entry name" value="PROKAR_LIPOPROTEIN"/>
    <property type="match status" value="1"/>
</dbReference>
<organism evidence="2 3">
    <name type="scientific">Flavobacterium hydrocarbonoxydans</name>
    <dbReference type="NCBI Taxonomy" id="2683249"/>
    <lineage>
        <taxon>Bacteria</taxon>
        <taxon>Pseudomonadati</taxon>
        <taxon>Bacteroidota</taxon>
        <taxon>Flavobacteriia</taxon>
        <taxon>Flavobacteriales</taxon>
        <taxon>Flavobacteriaceae</taxon>
        <taxon>Flavobacterium</taxon>
    </lineage>
</organism>
<dbReference type="InterPro" id="IPR025345">
    <property type="entry name" value="DUF4249"/>
</dbReference>
<accession>A0A6I4NJF1</accession>
<name>A0A6I4NJF1_9FLAO</name>
<dbReference type="Pfam" id="PF14054">
    <property type="entry name" value="DUF4249"/>
    <property type="match status" value="1"/>
</dbReference>
<dbReference type="EMBL" id="WSTB01000003">
    <property type="protein sequence ID" value="MWB94103.1"/>
    <property type="molecule type" value="Genomic_DNA"/>
</dbReference>
<reference evidence="2 3" key="1">
    <citation type="submission" date="2019-12" db="EMBL/GenBank/DDBJ databases">
        <authorList>
            <person name="Kim Y.S."/>
        </authorList>
    </citation>
    <scope>NUCLEOTIDE SEQUENCE [LARGE SCALE GENOMIC DNA]</scope>
    <source>
        <strain evidence="2 3">GA093</strain>
    </source>
</reference>
<sequence>MNMQRMVNKNIKNKALFVFSILFVLLFSSCEDVVNLDLETGETKLVIDAEIIWLKGTSGNEQVIKISKTAPYYDNVTPKVSGAQVRIENSDGEVFTFNETEPGSYVCTNFVPVVNTDYTLYVEAEGQSFTASERLISSTSIERVEQNIVPDFGGEDQIELTFYYKDPANEVNYYLTDYQSDFLLFPEYELTDDELFNGNEISTRFSDDDDMESGDTVVITHRGISKNFHNYMNLILEVYGGSPFSIPPGNIRGNIVNTSDSNNYAFGYFRLCEADKVSYLVK</sequence>
<dbReference type="Proteomes" id="UP000471501">
    <property type="component" value="Unassembled WGS sequence"/>
</dbReference>
<dbReference type="AlphaFoldDB" id="A0A6I4NJF1"/>
<evidence type="ECO:0000256" key="1">
    <source>
        <dbReference type="SAM" id="SignalP"/>
    </source>
</evidence>
<proteinExistence type="predicted"/>
<feature type="chain" id="PRO_5026065731" evidence="1">
    <location>
        <begin position="31"/>
        <end position="282"/>
    </location>
</feature>
<feature type="signal peptide" evidence="1">
    <location>
        <begin position="1"/>
        <end position="30"/>
    </location>
</feature>